<dbReference type="PANTHER" id="PTHR12461">
    <property type="entry name" value="HYPOXIA-INDUCIBLE FACTOR 1 ALPHA INHIBITOR-RELATED"/>
    <property type="match status" value="1"/>
</dbReference>
<dbReference type="AlphaFoldDB" id="A0A841C3E9"/>
<name>A0A841C3E9_9ACTN</name>
<comment type="caution">
    <text evidence="2">The sequence shown here is derived from an EMBL/GenBank/DDBJ whole genome shotgun (WGS) entry which is preliminary data.</text>
</comment>
<evidence type="ECO:0000313" key="3">
    <source>
        <dbReference type="Proteomes" id="UP000587527"/>
    </source>
</evidence>
<keyword evidence="2" id="KW-0689">Ribosomal protein</keyword>
<dbReference type="PANTHER" id="PTHR12461:SF105">
    <property type="entry name" value="HYPOXIA-INDUCIBLE FACTOR 1-ALPHA INHIBITOR"/>
    <property type="match status" value="1"/>
</dbReference>
<dbReference type="SUPFAM" id="SSF51197">
    <property type="entry name" value="Clavaminate synthase-like"/>
    <property type="match status" value="1"/>
</dbReference>
<dbReference type="InterPro" id="IPR003347">
    <property type="entry name" value="JmjC_dom"/>
</dbReference>
<keyword evidence="3" id="KW-1185">Reference proteome</keyword>
<dbReference type="Pfam" id="PF13621">
    <property type="entry name" value="Cupin_8"/>
    <property type="match status" value="1"/>
</dbReference>
<keyword evidence="2" id="KW-0687">Ribonucleoprotein</keyword>
<reference evidence="2 3" key="1">
    <citation type="submission" date="2020-08" db="EMBL/GenBank/DDBJ databases">
        <title>Sequencing the genomes of 1000 actinobacteria strains.</title>
        <authorList>
            <person name="Klenk H.-P."/>
        </authorList>
    </citation>
    <scope>NUCLEOTIDE SEQUENCE [LARGE SCALE GENOMIC DNA]</scope>
    <source>
        <strain evidence="2 3">DSM 45362</strain>
    </source>
</reference>
<protein>
    <submittedName>
        <fullName evidence="2">Ribosomal protein L16 Arg81 hydroxylase</fullName>
    </submittedName>
</protein>
<dbReference type="EMBL" id="JACHMN010000003">
    <property type="protein sequence ID" value="MBB5874415.1"/>
    <property type="molecule type" value="Genomic_DNA"/>
</dbReference>
<accession>A0A841C3E9</accession>
<gene>
    <name evidence="2" type="ORF">F4553_007849</name>
</gene>
<organism evidence="2 3">
    <name type="scientific">Allocatelliglobosispora scoriae</name>
    <dbReference type="NCBI Taxonomy" id="643052"/>
    <lineage>
        <taxon>Bacteria</taxon>
        <taxon>Bacillati</taxon>
        <taxon>Actinomycetota</taxon>
        <taxon>Actinomycetes</taxon>
        <taxon>Micromonosporales</taxon>
        <taxon>Micromonosporaceae</taxon>
        <taxon>Allocatelliglobosispora</taxon>
    </lineage>
</organism>
<evidence type="ECO:0000259" key="1">
    <source>
        <dbReference type="PROSITE" id="PS51184"/>
    </source>
</evidence>
<dbReference type="Gene3D" id="2.60.120.650">
    <property type="entry name" value="Cupin"/>
    <property type="match status" value="1"/>
</dbReference>
<dbReference type="InterPro" id="IPR041667">
    <property type="entry name" value="Cupin_8"/>
</dbReference>
<evidence type="ECO:0000313" key="2">
    <source>
        <dbReference type="EMBL" id="MBB5874415.1"/>
    </source>
</evidence>
<proteinExistence type="predicted"/>
<dbReference type="Proteomes" id="UP000587527">
    <property type="component" value="Unassembled WGS sequence"/>
</dbReference>
<dbReference type="GO" id="GO:0005840">
    <property type="term" value="C:ribosome"/>
    <property type="evidence" value="ECO:0007669"/>
    <property type="project" value="UniProtKB-KW"/>
</dbReference>
<dbReference type="RefSeq" id="WP_312875551.1">
    <property type="nucleotide sequence ID" value="NZ_JACHMN010000003.1"/>
</dbReference>
<feature type="domain" description="JmjC" evidence="1">
    <location>
        <begin position="1"/>
        <end position="114"/>
    </location>
</feature>
<dbReference type="PROSITE" id="PS51184">
    <property type="entry name" value="JMJC"/>
    <property type="match status" value="1"/>
</dbReference>
<sequence>MTPLHFDNSSVLLCQVLGRKHVKLVPSFERHLVYPRGGTFSSVDAARPDLDRHPLFAEATVLDVVLEPGQAVFIPVGWWHWVHALDVSATVTFHHFQVPGANHKIATPPAAGAAD</sequence>